<dbReference type="Proteomes" id="UP000445696">
    <property type="component" value="Unassembled WGS sequence"/>
</dbReference>
<protein>
    <submittedName>
        <fullName evidence="2">AMP-binding protein</fullName>
    </submittedName>
</protein>
<organism evidence="2 3">
    <name type="scientific">Sneathiella chungangensis</name>
    <dbReference type="NCBI Taxonomy" id="1418234"/>
    <lineage>
        <taxon>Bacteria</taxon>
        <taxon>Pseudomonadati</taxon>
        <taxon>Pseudomonadota</taxon>
        <taxon>Alphaproteobacteria</taxon>
        <taxon>Sneathiellales</taxon>
        <taxon>Sneathiellaceae</taxon>
        <taxon>Sneathiella</taxon>
    </lineage>
</organism>
<comment type="caution">
    <text evidence="2">The sequence shown here is derived from an EMBL/GenBank/DDBJ whole genome shotgun (WGS) entry which is preliminary data.</text>
</comment>
<proteinExistence type="predicted"/>
<dbReference type="PANTHER" id="PTHR43845">
    <property type="entry name" value="BLR5969 PROTEIN"/>
    <property type="match status" value="1"/>
</dbReference>
<dbReference type="SUPFAM" id="SSF56801">
    <property type="entry name" value="Acetyl-CoA synthetase-like"/>
    <property type="match status" value="1"/>
</dbReference>
<dbReference type="AlphaFoldDB" id="A0A845MBA2"/>
<dbReference type="InterPro" id="IPR045851">
    <property type="entry name" value="AMP-bd_C_sf"/>
</dbReference>
<dbReference type="Pfam" id="PF14535">
    <property type="entry name" value="AMP-binding_C_2"/>
    <property type="match status" value="1"/>
</dbReference>
<reference evidence="2 3" key="1">
    <citation type="journal article" date="2014" name="Int. J. Syst. Evol. Microbiol.">
        <title>Sneathiella chungangensis sp. nov., isolated from a marine sand, and emended description of the genus Sneathiella.</title>
        <authorList>
            <person name="Siamphan C."/>
            <person name="Kim H."/>
            <person name="Lee J.S."/>
            <person name="Kim W."/>
        </authorList>
    </citation>
    <scope>NUCLEOTIDE SEQUENCE [LARGE SCALE GENOMIC DNA]</scope>
    <source>
        <strain evidence="2 3">KCTC 32476</strain>
    </source>
</reference>
<dbReference type="OrthoDB" id="580775at2"/>
<dbReference type="Gene3D" id="3.30.300.30">
    <property type="match status" value="1"/>
</dbReference>
<dbReference type="Gene3D" id="3.40.50.12780">
    <property type="entry name" value="N-terminal domain of ligase-like"/>
    <property type="match status" value="1"/>
</dbReference>
<dbReference type="PANTHER" id="PTHR43845:SF1">
    <property type="entry name" value="BLR5969 PROTEIN"/>
    <property type="match status" value="1"/>
</dbReference>
<evidence type="ECO:0000313" key="3">
    <source>
        <dbReference type="Proteomes" id="UP000445696"/>
    </source>
</evidence>
<dbReference type="RefSeq" id="WP_161337585.1">
    <property type="nucleotide sequence ID" value="NZ_JBHSDG010000003.1"/>
</dbReference>
<dbReference type="InterPro" id="IPR028154">
    <property type="entry name" value="AMP-dep_Lig_C"/>
</dbReference>
<evidence type="ECO:0000313" key="2">
    <source>
        <dbReference type="EMBL" id="MZR21175.1"/>
    </source>
</evidence>
<evidence type="ECO:0000259" key="1">
    <source>
        <dbReference type="Pfam" id="PF14535"/>
    </source>
</evidence>
<feature type="domain" description="AMP-dependent ligase C-terminal" evidence="1">
    <location>
        <begin position="364"/>
        <end position="457"/>
    </location>
</feature>
<accession>A0A845MBA2</accession>
<gene>
    <name evidence="2" type="ORF">GQF03_02405</name>
</gene>
<dbReference type="EMBL" id="WTVA01000001">
    <property type="protein sequence ID" value="MZR21175.1"/>
    <property type="molecule type" value="Genomic_DNA"/>
</dbReference>
<dbReference type="InterPro" id="IPR042099">
    <property type="entry name" value="ANL_N_sf"/>
</dbReference>
<keyword evidence="3" id="KW-1185">Reference proteome</keyword>
<sequence length="463" mass="51728">MMYVKRLPEVRYEEGEISSYFWNPEAELMSPEETLALQEKKLRMQLQYLFDKSELYQEKFKRAGFSPADFGNLPDLDLLPFTTKQELRKSQEESLPFGRHLAAPLDKVIRVTTTAGTTGRPVVQAYTRNDVIRRNESLSRVLWNFGVRPGDKVFNGFALSMFNAGIPFCTAVENLGAIDVPVGAERRADGFLRLARDIGIDVLIATPSFVRYLGEKCHEVLGFPATDLNVRVICGGGEPGFDLPGVREEIMATWGTEHVYDLASMSDAHPNSFANCRFRGGKHQVTPDLVLVQLVDPQTGRQIEVRDGVVGEYIFTHLDREACPLLRYRTGDIVRINAKPCECGRPTPRFDIIGRTDDMLIVRGMNVFPSAIQTVVGEFAPKVSGALQIVLDKPGPSVEPPLNLKVEAAKDFPASQEEQLKNEMESAIHKKLNVRSSIQIVSYGSLQRTEKKSKLIVIKGEEA</sequence>
<name>A0A845MBA2_9PROT</name>